<keyword evidence="3" id="KW-0597">Phosphoprotein</keyword>
<evidence type="ECO:0000313" key="7">
    <source>
        <dbReference type="Proteomes" id="UP000323824"/>
    </source>
</evidence>
<dbReference type="PANTHER" id="PTHR44845">
    <property type="entry name" value="CARRIER DOMAIN-CONTAINING PROTEIN"/>
    <property type="match status" value="1"/>
</dbReference>
<dbReference type="Gene3D" id="1.10.1200.10">
    <property type="entry name" value="ACP-like"/>
    <property type="match status" value="1"/>
</dbReference>
<dbReference type="GO" id="GO:0016874">
    <property type="term" value="F:ligase activity"/>
    <property type="evidence" value="ECO:0007669"/>
    <property type="project" value="UniProtKB-KW"/>
</dbReference>
<dbReference type="PANTHER" id="PTHR44845:SF7">
    <property type="entry name" value="PLIPASTATIN SYNTHASE SUBUNIT D"/>
    <property type="match status" value="1"/>
</dbReference>
<evidence type="ECO:0000256" key="2">
    <source>
        <dbReference type="ARBA" id="ARBA00022450"/>
    </source>
</evidence>
<evidence type="ECO:0000256" key="1">
    <source>
        <dbReference type="ARBA" id="ARBA00001957"/>
    </source>
</evidence>
<dbReference type="OrthoDB" id="9778383at2"/>
<dbReference type="PROSITE" id="PS00455">
    <property type="entry name" value="AMP_BINDING"/>
    <property type="match status" value="1"/>
</dbReference>
<dbReference type="FunFam" id="3.30.300.30:FF:000010">
    <property type="entry name" value="Enterobactin synthetase component F"/>
    <property type="match status" value="1"/>
</dbReference>
<dbReference type="InterPro" id="IPR025110">
    <property type="entry name" value="AMP-bd_C"/>
</dbReference>
<dbReference type="InterPro" id="IPR036291">
    <property type="entry name" value="NAD(P)-bd_dom_sf"/>
</dbReference>
<name>A0A5C1QC82_9SPIO</name>
<dbReference type="SUPFAM" id="SSF52777">
    <property type="entry name" value="CoA-dependent acyltransferases"/>
    <property type="match status" value="2"/>
</dbReference>
<reference evidence="6 7" key="1">
    <citation type="submission" date="2019-02" db="EMBL/GenBank/DDBJ databases">
        <authorList>
            <person name="Fomenkov A."/>
            <person name="Dubinina G."/>
            <person name="Grabovich M."/>
            <person name="Vincze T."/>
            <person name="Roberts R.J."/>
        </authorList>
    </citation>
    <scope>NUCLEOTIDE SEQUENCE [LARGE SCALE GENOMIC DNA]</scope>
    <source>
        <strain evidence="6 7">P</strain>
    </source>
</reference>
<dbReference type="InterPro" id="IPR045851">
    <property type="entry name" value="AMP-bd_C_sf"/>
</dbReference>
<dbReference type="FunFam" id="3.40.50.980:FF:000002">
    <property type="entry name" value="Enterobactin synthetase component F"/>
    <property type="match status" value="1"/>
</dbReference>
<dbReference type="InterPro" id="IPR023213">
    <property type="entry name" value="CAT-like_dom_sf"/>
</dbReference>
<dbReference type="InterPro" id="IPR042099">
    <property type="entry name" value="ANL_N_sf"/>
</dbReference>
<dbReference type="Pfam" id="PF00668">
    <property type="entry name" value="Condensation"/>
    <property type="match status" value="1"/>
</dbReference>
<dbReference type="InterPro" id="IPR009081">
    <property type="entry name" value="PP-bd_ACP"/>
</dbReference>
<dbReference type="Gene3D" id="3.30.559.30">
    <property type="entry name" value="Nonribosomal peptide synthetase, condensation domain"/>
    <property type="match status" value="1"/>
</dbReference>
<sequence length="1412" mass="163542">MSETIEYHLSEPQKMILWGELLYPNSSLNTLCATYKLAEQNNITILKSVILDVLNENPGLHLQICNKKASATQYINRDMNYEIEVLEFLDKEDELLWIRSKATHHFELFNSRLYEFYIYISYDKSVNLLIMSHHIISDAWSFQSLATQIYEKYTKGFNKCDVPSNSRYSYLEYLKTEEQFLSSKRMESCREFWRKKFHDIEELPLLKDINRKNSRDKSLRFKLSLSEELQEKIRKGCNKYNISFPTFFLTCLVITLKVIKPNDERYLLGTLTYNRLGKQEKETIGMFVNTVPMIFRNRVNQSFLDLKTEVDKELMGIMRNQRYPLSYIVNDVELKKLDIPNHLQIIYSYQNVVLPYDYTYQYNNSSSYPILFRPTREGLDGAFHVDIDYQVESFSENEIKKISQVYESVINNLDIDSSEDEMDTIINGYNKSIEQTLHRVFEKKAAKYAEDRAVSFRDRSLTYYELNKKANHLGIELMKRGAGNETPIILILNRSLEMMISILAVLKTGSCYLPLSTEHPISRTKKIIELSGASIILHNMNRFEDYPSTIYNIDVRDIVYPQADVPNLNIDVKPNNLAYILYTSGSTGEPKGVMIEHRSVINRLLWMQNSYPIGKDDRLLQKTPYTFDVSVWELFWWYFNNSSVHFLVPSGEKEPEAIVNDIRDNSITTIHFVPSMLSLFLEHVIRGNLYNDIKTLKRVICSGEALSLHNVKEFYKYITANNGTTLHNLYGPTEATVDVTSYNCSGDEKEFIPIGKGIDNVDLYILDKSGKVLPKGVVGELFIGGVCLARGYFNRSELTEEKFKYNQYVGKRLYNTGDLAEFLEDGNIKYHGRVDHQVKIRGNRVELGEIESLILKYDGVSEVAVIAPKDERGNAYLGAYFVALNRLSHEKIRHYIQKELPTYMVPSYFVQMDKFPLTSSGKLDRKSLPKPNRIVSANSRYHAPVNDREEEICEIWEDVLKLENISRDDNFFEIGGDSLSMIQVLFPLKEKYDISLQDLFEFPTIETLSLHIHSRDIKKIEFNEKAYSSIVKRWESSKKIRDYTLSLRDVVNVKEVNIDSVLITGATGFIGAYIVKEYLENCSSILYLLIRGKNLGEAQGRFLKKMNFYFGPEFIIKYKSRIIVVLGDIRDKNLGMDDKVYQKLSQSIESVIHGAANVHHYGDREEIYRVNVNGTRNILKFCTSGSLKKIFFISTISIGLNSVNETWGIHFTEDEISDTDDMGNVYLDSKIKAEAEVREILPLIGGQILRLGNVVNDSNNGVFQENREENAFYNLMFEFKKRRVIPDIEVPFMDLSFVNETAQAIRLLTTCSLNGTYHIFNPNRVSLQDIFVDQNITIVDLEEFVSSLSYGDSILTHGYYLENIHMLNIVTYNDRTEFLLSILGFQWSPPDRNKISFLWEEALKSYLVKSEN</sequence>
<evidence type="ECO:0000256" key="3">
    <source>
        <dbReference type="ARBA" id="ARBA00022553"/>
    </source>
</evidence>
<dbReference type="PROSITE" id="PS50075">
    <property type="entry name" value="CARRIER"/>
    <property type="match status" value="1"/>
</dbReference>
<dbReference type="NCBIfam" id="TIGR01733">
    <property type="entry name" value="AA-adenyl-dom"/>
    <property type="match status" value="1"/>
</dbReference>
<dbReference type="InterPro" id="IPR001242">
    <property type="entry name" value="Condensation_dom"/>
</dbReference>
<organism evidence="6 7">
    <name type="scientific">Thiospirochaeta perfilievii</name>
    <dbReference type="NCBI Taxonomy" id="252967"/>
    <lineage>
        <taxon>Bacteria</taxon>
        <taxon>Pseudomonadati</taxon>
        <taxon>Spirochaetota</taxon>
        <taxon>Spirochaetia</taxon>
        <taxon>Spirochaetales</taxon>
        <taxon>Spirochaetaceae</taxon>
        <taxon>Thiospirochaeta</taxon>
    </lineage>
</organism>
<dbReference type="Pfam" id="PF00501">
    <property type="entry name" value="AMP-binding"/>
    <property type="match status" value="1"/>
</dbReference>
<accession>A0A5C1QC82</accession>
<evidence type="ECO:0000259" key="5">
    <source>
        <dbReference type="PROSITE" id="PS50075"/>
    </source>
</evidence>
<dbReference type="Gene3D" id="3.30.300.30">
    <property type="match status" value="1"/>
</dbReference>
<dbReference type="InterPro" id="IPR006162">
    <property type="entry name" value="Ppantetheine_attach_site"/>
</dbReference>
<dbReference type="SUPFAM" id="SSF56801">
    <property type="entry name" value="Acetyl-CoA synthetase-like"/>
    <property type="match status" value="1"/>
</dbReference>
<dbReference type="GO" id="GO:0044550">
    <property type="term" value="P:secondary metabolite biosynthetic process"/>
    <property type="evidence" value="ECO:0007669"/>
    <property type="project" value="UniProtKB-ARBA"/>
</dbReference>
<dbReference type="InterPro" id="IPR010071">
    <property type="entry name" value="AA_adenyl_dom"/>
</dbReference>
<protein>
    <submittedName>
        <fullName evidence="6">Amino acid adenylation domain-containing protein</fullName>
    </submittedName>
</protein>
<dbReference type="FunFam" id="3.40.50.980:FF:000001">
    <property type="entry name" value="Non-ribosomal peptide synthetase"/>
    <property type="match status" value="1"/>
</dbReference>
<evidence type="ECO:0000256" key="4">
    <source>
        <dbReference type="ARBA" id="ARBA00022598"/>
    </source>
</evidence>
<dbReference type="CDD" id="cd05930">
    <property type="entry name" value="A_NRPS"/>
    <property type="match status" value="1"/>
</dbReference>
<dbReference type="RefSeq" id="WP_149567953.1">
    <property type="nucleotide sequence ID" value="NZ_CP035807.1"/>
</dbReference>
<dbReference type="Gene3D" id="3.30.559.10">
    <property type="entry name" value="Chloramphenicol acetyltransferase-like domain"/>
    <property type="match status" value="1"/>
</dbReference>
<comment type="cofactor">
    <cofactor evidence="1">
        <name>pantetheine 4'-phosphate</name>
        <dbReference type="ChEBI" id="CHEBI:47942"/>
    </cofactor>
</comment>
<reference evidence="6 7" key="2">
    <citation type="submission" date="2019-09" db="EMBL/GenBank/DDBJ databases">
        <title>Complete Genome Sequence and Methylome Analysis of free living Spirochaetas.</title>
        <authorList>
            <person name="Leshcheva N."/>
            <person name="Mikheeva N."/>
        </authorList>
    </citation>
    <scope>NUCLEOTIDE SEQUENCE [LARGE SCALE GENOMIC DNA]</scope>
    <source>
        <strain evidence="6 7">P</strain>
    </source>
</reference>
<dbReference type="PROSITE" id="PS00012">
    <property type="entry name" value="PHOSPHOPANTETHEINE"/>
    <property type="match status" value="1"/>
</dbReference>
<dbReference type="SUPFAM" id="SSF51735">
    <property type="entry name" value="NAD(P)-binding Rossmann-fold domains"/>
    <property type="match status" value="1"/>
</dbReference>
<dbReference type="InterPro" id="IPR013120">
    <property type="entry name" value="FAR_NAD-bd"/>
</dbReference>
<proteinExistence type="predicted"/>
<dbReference type="InterPro" id="IPR020845">
    <property type="entry name" value="AMP-binding_CS"/>
</dbReference>
<dbReference type="Pfam" id="PF00550">
    <property type="entry name" value="PP-binding"/>
    <property type="match status" value="1"/>
</dbReference>
<gene>
    <name evidence="6" type="ORF">EW093_08315</name>
</gene>
<dbReference type="Proteomes" id="UP000323824">
    <property type="component" value="Chromosome"/>
</dbReference>
<feature type="domain" description="Carrier" evidence="5">
    <location>
        <begin position="943"/>
        <end position="1019"/>
    </location>
</feature>
<keyword evidence="2" id="KW-0596">Phosphopantetheine</keyword>
<keyword evidence="7" id="KW-1185">Reference proteome</keyword>
<dbReference type="Pfam" id="PF07993">
    <property type="entry name" value="NAD_binding_4"/>
    <property type="match status" value="1"/>
</dbReference>
<dbReference type="Gene3D" id="3.40.50.720">
    <property type="entry name" value="NAD(P)-binding Rossmann-like Domain"/>
    <property type="match status" value="1"/>
</dbReference>
<dbReference type="Gene3D" id="3.40.50.12780">
    <property type="entry name" value="N-terminal domain of ligase-like"/>
    <property type="match status" value="1"/>
</dbReference>
<dbReference type="Pfam" id="PF13193">
    <property type="entry name" value="AMP-binding_C"/>
    <property type="match status" value="1"/>
</dbReference>
<dbReference type="KEGG" id="sper:EW093_08315"/>
<dbReference type="InterPro" id="IPR036736">
    <property type="entry name" value="ACP-like_sf"/>
</dbReference>
<dbReference type="EMBL" id="CP035807">
    <property type="protein sequence ID" value="QEN04710.1"/>
    <property type="molecule type" value="Genomic_DNA"/>
</dbReference>
<keyword evidence="4" id="KW-0436">Ligase</keyword>
<evidence type="ECO:0000313" key="6">
    <source>
        <dbReference type="EMBL" id="QEN04710.1"/>
    </source>
</evidence>
<dbReference type="InterPro" id="IPR000873">
    <property type="entry name" value="AMP-dep_synth/lig_dom"/>
</dbReference>
<dbReference type="SUPFAM" id="SSF47336">
    <property type="entry name" value="ACP-like"/>
    <property type="match status" value="1"/>
</dbReference>